<dbReference type="Gene3D" id="3.60.10.10">
    <property type="entry name" value="Endonuclease/exonuclease/phosphatase"/>
    <property type="match status" value="1"/>
</dbReference>
<dbReference type="SUPFAM" id="SSF56219">
    <property type="entry name" value="DNase I-like"/>
    <property type="match status" value="1"/>
</dbReference>
<evidence type="ECO:0000313" key="3">
    <source>
        <dbReference type="Proteomes" id="UP000887013"/>
    </source>
</evidence>
<protein>
    <recommendedName>
        <fullName evidence="1">Endonuclease/exonuclease/phosphatase domain-containing protein</fullName>
    </recommendedName>
</protein>
<dbReference type="InterPro" id="IPR005135">
    <property type="entry name" value="Endo/exonuclease/phosphatase"/>
</dbReference>
<evidence type="ECO:0000259" key="1">
    <source>
        <dbReference type="Pfam" id="PF14529"/>
    </source>
</evidence>
<feature type="domain" description="Endonuclease/exonuclease/phosphatase" evidence="1">
    <location>
        <begin position="160"/>
        <end position="248"/>
    </location>
</feature>
<dbReference type="GO" id="GO:0003824">
    <property type="term" value="F:catalytic activity"/>
    <property type="evidence" value="ECO:0007669"/>
    <property type="project" value="InterPro"/>
</dbReference>
<dbReference type="EMBL" id="BMAW01048710">
    <property type="protein sequence ID" value="GFS67453.1"/>
    <property type="molecule type" value="Genomic_DNA"/>
</dbReference>
<proteinExistence type="predicted"/>
<dbReference type="Proteomes" id="UP000887013">
    <property type="component" value="Unassembled WGS sequence"/>
</dbReference>
<keyword evidence="3" id="KW-1185">Reference proteome</keyword>
<sequence length="252" mass="27782">MRRFQPHLHLSPAAVKPNVASNRQVNKERPVPPITIDLIPRKDLLIKQLRDLTSGRITARVQGTGIKVFPQTTQAYQQVNVWEEREKKREELLARNAKPTPSLAALSEDFPAKPPPAVADATGTNASSIGASLSAFKAPPCRDLLSLVTGFIKISNSDKTRRRPHCLLVGDLNSKHNSWNINTNEKDAGRVLFKHSLANGYKIIAPNEPTHIPYNHRYNCSILDIGLAQGICDPEVSTSTVLSSDHNPSLLN</sequence>
<name>A0A8X6IZX9_NEPPI</name>
<accession>A0A8X6IZX9</accession>
<dbReference type="Pfam" id="PF14529">
    <property type="entry name" value="Exo_endo_phos_2"/>
    <property type="match status" value="1"/>
</dbReference>
<organism evidence="2 3">
    <name type="scientific">Nephila pilipes</name>
    <name type="common">Giant wood spider</name>
    <name type="synonym">Nephila maculata</name>
    <dbReference type="NCBI Taxonomy" id="299642"/>
    <lineage>
        <taxon>Eukaryota</taxon>
        <taxon>Metazoa</taxon>
        <taxon>Ecdysozoa</taxon>
        <taxon>Arthropoda</taxon>
        <taxon>Chelicerata</taxon>
        <taxon>Arachnida</taxon>
        <taxon>Araneae</taxon>
        <taxon>Araneomorphae</taxon>
        <taxon>Entelegynae</taxon>
        <taxon>Araneoidea</taxon>
        <taxon>Nephilidae</taxon>
        <taxon>Nephila</taxon>
    </lineage>
</organism>
<gene>
    <name evidence="2" type="ORF">NPIL_320141</name>
</gene>
<comment type="caution">
    <text evidence="2">The sequence shown here is derived from an EMBL/GenBank/DDBJ whole genome shotgun (WGS) entry which is preliminary data.</text>
</comment>
<reference evidence="2" key="1">
    <citation type="submission" date="2020-08" db="EMBL/GenBank/DDBJ databases">
        <title>Multicomponent nature underlies the extraordinary mechanical properties of spider dragline silk.</title>
        <authorList>
            <person name="Kono N."/>
            <person name="Nakamura H."/>
            <person name="Mori M."/>
            <person name="Yoshida Y."/>
            <person name="Ohtoshi R."/>
            <person name="Malay A.D."/>
            <person name="Moran D.A.P."/>
            <person name="Tomita M."/>
            <person name="Numata K."/>
            <person name="Arakawa K."/>
        </authorList>
    </citation>
    <scope>NUCLEOTIDE SEQUENCE</scope>
</reference>
<dbReference type="InterPro" id="IPR036691">
    <property type="entry name" value="Endo/exonu/phosph_ase_sf"/>
</dbReference>
<dbReference type="OrthoDB" id="7480986at2759"/>
<dbReference type="AlphaFoldDB" id="A0A8X6IZX9"/>
<evidence type="ECO:0000313" key="2">
    <source>
        <dbReference type="EMBL" id="GFS67453.1"/>
    </source>
</evidence>